<evidence type="ECO:0000256" key="1">
    <source>
        <dbReference type="SAM" id="MobiDB-lite"/>
    </source>
</evidence>
<dbReference type="EMBL" id="JAQQWK010000014">
    <property type="protein sequence ID" value="KAK8016589.1"/>
    <property type="molecule type" value="Genomic_DNA"/>
</dbReference>
<proteinExistence type="predicted"/>
<protein>
    <submittedName>
        <fullName evidence="2">Uncharacterized protein</fullName>
    </submittedName>
</protein>
<gene>
    <name evidence="2" type="ORF">PG993_014778</name>
</gene>
<evidence type="ECO:0000313" key="3">
    <source>
        <dbReference type="Proteomes" id="UP001444661"/>
    </source>
</evidence>
<comment type="caution">
    <text evidence="2">The sequence shown here is derived from an EMBL/GenBank/DDBJ whole genome shotgun (WGS) entry which is preliminary data.</text>
</comment>
<keyword evidence="3" id="KW-1185">Reference proteome</keyword>
<accession>A0ABR1RNP6</accession>
<name>A0ABR1RNP6_9PEZI</name>
<organism evidence="2 3">
    <name type="scientific">Apiospora rasikravindrae</name>
    <dbReference type="NCBI Taxonomy" id="990691"/>
    <lineage>
        <taxon>Eukaryota</taxon>
        <taxon>Fungi</taxon>
        <taxon>Dikarya</taxon>
        <taxon>Ascomycota</taxon>
        <taxon>Pezizomycotina</taxon>
        <taxon>Sordariomycetes</taxon>
        <taxon>Xylariomycetidae</taxon>
        <taxon>Amphisphaeriales</taxon>
        <taxon>Apiosporaceae</taxon>
        <taxon>Apiospora</taxon>
    </lineage>
</organism>
<feature type="region of interest" description="Disordered" evidence="1">
    <location>
        <begin position="147"/>
        <end position="171"/>
    </location>
</feature>
<sequence>MAPFVVGCIAQIPIGVLNKFLVEALDLYNELALGNEDGLVIVEADDNYEGAYKWSDQASVPPLDESFRPHITTSIEDAAGRYPGGPYRAVLNQQSLADESAVLVAREPGGEVTDTARVTFELTLVVLVALEVGTIGLSEIRRIGESQGGVYGRPTQEPKKGEPAPLKRLGG</sequence>
<dbReference type="Proteomes" id="UP001444661">
    <property type="component" value="Unassembled WGS sequence"/>
</dbReference>
<evidence type="ECO:0000313" key="2">
    <source>
        <dbReference type="EMBL" id="KAK8016589.1"/>
    </source>
</evidence>
<reference evidence="2 3" key="1">
    <citation type="submission" date="2023-01" db="EMBL/GenBank/DDBJ databases">
        <title>Analysis of 21 Apiospora genomes using comparative genomics revels a genus with tremendous synthesis potential of carbohydrate active enzymes and secondary metabolites.</title>
        <authorList>
            <person name="Sorensen T."/>
        </authorList>
    </citation>
    <scope>NUCLEOTIDE SEQUENCE [LARGE SCALE GENOMIC DNA]</scope>
    <source>
        <strain evidence="2 3">CBS 33761</strain>
    </source>
</reference>